<gene>
    <name evidence="1" type="ORF">E2C01_071573</name>
</gene>
<accession>A0A5B7I8C5</accession>
<organism evidence="1 2">
    <name type="scientific">Portunus trituberculatus</name>
    <name type="common">Swimming crab</name>
    <name type="synonym">Neptunus trituberculatus</name>
    <dbReference type="NCBI Taxonomy" id="210409"/>
    <lineage>
        <taxon>Eukaryota</taxon>
        <taxon>Metazoa</taxon>
        <taxon>Ecdysozoa</taxon>
        <taxon>Arthropoda</taxon>
        <taxon>Crustacea</taxon>
        <taxon>Multicrustacea</taxon>
        <taxon>Malacostraca</taxon>
        <taxon>Eumalacostraca</taxon>
        <taxon>Eucarida</taxon>
        <taxon>Decapoda</taxon>
        <taxon>Pleocyemata</taxon>
        <taxon>Brachyura</taxon>
        <taxon>Eubrachyura</taxon>
        <taxon>Portunoidea</taxon>
        <taxon>Portunidae</taxon>
        <taxon>Portuninae</taxon>
        <taxon>Portunus</taxon>
    </lineage>
</organism>
<proteinExistence type="predicted"/>
<sequence length="101" mass="11525">MIPDSFSGTSVRRYNTHEAVLADDFAAEKIFCRYEDFYRYSSAVISYSTSDRSDRCLKCYLLISSPESPRLTACANSTTTHCVFRAPDVGDSWVAIDRWLF</sequence>
<dbReference type="EMBL" id="VSRR010045068">
    <property type="protein sequence ID" value="MPC77128.1"/>
    <property type="molecule type" value="Genomic_DNA"/>
</dbReference>
<dbReference type="AlphaFoldDB" id="A0A5B7I8C5"/>
<comment type="caution">
    <text evidence="1">The sequence shown here is derived from an EMBL/GenBank/DDBJ whole genome shotgun (WGS) entry which is preliminary data.</text>
</comment>
<keyword evidence="2" id="KW-1185">Reference proteome</keyword>
<evidence type="ECO:0000313" key="2">
    <source>
        <dbReference type="Proteomes" id="UP000324222"/>
    </source>
</evidence>
<reference evidence="1 2" key="1">
    <citation type="submission" date="2019-05" db="EMBL/GenBank/DDBJ databases">
        <title>Another draft genome of Portunus trituberculatus and its Hox gene families provides insights of decapod evolution.</title>
        <authorList>
            <person name="Jeong J.-H."/>
            <person name="Song I."/>
            <person name="Kim S."/>
            <person name="Choi T."/>
            <person name="Kim D."/>
            <person name="Ryu S."/>
            <person name="Kim W."/>
        </authorList>
    </citation>
    <scope>NUCLEOTIDE SEQUENCE [LARGE SCALE GENOMIC DNA]</scope>
    <source>
        <tissue evidence="1">Muscle</tissue>
    </source>
</reference>
<name>A0A5B7I8C5_PORTR</name>
<protein>
    <submittedName>
        <fullName evidence="1">Uncharacterized protein</fullName>
    </submittedName>
</protein>
<evidence type="ECO:0000313" key="1">
    <source>
        <dbReference type="EMBL" id="MPC77128.1"/>
    </source>
</evidence>
<dbReference type="Proteomes" id="UP000324222">
    <property type="component" value="Unassembled WGS sequence"/>
</dbReference>